<evidence type="ECO:0000256" key="1">
    <source>
        <dbReference type="SAM" id="MobiDB-lite"/>
    </source>
</evidence>
<dbReference type="InterPro" id="IPR014245">
    <property type="entry name" value="Spore_III_AF"/>
</dbReference>
<protein>
    <submittedName>
        <fullName evidence="3">Stage III sporulation protein AF</fullName>
    </submittedName>
</protein>
<dbReference type="AlphaFoldDB" id="A0A6C0FTE9"/>
<dbReference type="RefSeq" id="WP_162356663.1">
    <property type="nucleotide sequence ID" value="NZ_CP048209.1"/>
</dbReference>
<evidence type="ECO:0000313" key="3">
    <source>
        <dbReference type="EMBL" id="QHT60436.1"/>
    </source>
</evidence>
<feature type="transmembrane region" description="Helical" evidence="2">
    <location>
        <begin position="6"/>
        <end position="25"/>
    </location>
</feature>
<keyword evidence="4" id="KW-1185">Reference proteome</keyword>
<gene>
    <name evidence="3" type="primary">spoIIIAF</name>
    <name evidence="3" type="ORF">GXP70_11170</name>
</gene>
<keyword evidence="2" id="KW-0472">Membrane</keyword>
<reference evidence="3 4" key="1">
    <citation type="submission" date="2020-01" db="EMBL/GenBank/DDBJ databases">
        <title>Paenibacillus sp. nov., isolated from tomato rhizosphere.</title>
        <authorList>
            <person name="Weon H.-Y."/>
            <person name="Lee S.A."/>
        </authorList>
    </citation>
    <scope>NUCLEOTIDE SEQUENCE [LARGE SCALE GENOMIC DNA]</scope>
    <source>
        <strain evidence="3 4">12200R-189</strain>
    </source>
</reference>
<dbReference type="KEGG" id="plyc:GXP70_11170"/>
<feature type="transmembrane region" description="Helical" evidence="2">
    <location>
        <begin position="37"/>
        <end position="55"/>
    </location>
</feature>
<proteinExistence type="predicted"/>
<evidence type="ECO:0000313" key="4">
    <source>
        <dbReference type="Proteomes" id="UP000476064"/>
    </source>
</evidence>
<dbReference type="Proteomes" id="UP000476064">
    <property type="component" value="Chromosome"/>
</dbReference>
<accession>A0A6C0FTE9</accession>
<evidence type="ECO:0000256" key="2">
    <source>
        <dbReference type="SAM" id="Phobius"/>
    </source>
</evidence>
<keyword evidence="2" id="KW-0812">Transmembrane</keyword>
<organism evidence="3 4">
    <name type="scientific">Paenibacillus lycopersici</name>
    <dbReference type="NCBI Taxonomy" id="2704462"/>
    <lineage>
        <taxon>Bacteria</taxon>
        <taxon>Bacillati</taxon>
        <taxon>Bacillota</taxon>
        <taxon>Bacilli</taxon>
        <taxon>Bacillales</taxon>
        <taxon>Paenibacillaceae</taxon>
        <taxon>Paenibacillus</taxon>
    </lineage>
</organism>
<feature type="region of interest" description="Disordered" evidence="1">
    <location>
        <begin position="155"/>
        <end position="181"/>
    </location>
</feature>
<dbReference type="EMBL" id="CP048209">
    <property type="protein sequence ID" value="QHT60436.1"/>
    <property type="molecule type" value="Genomic_DNA"/>
</dbReference>
<dbReference type="Pfam" id="PF09581">
    <property type="entry name" value="Spore_III_AF"/>
    <property type="match status" value="1"/>
</dbReference>
<name>A0A6C0FTE9_9BACL</name>
<sequence>MLHWLAVWLQQIIAVVLLAGFIDLLLPNKGMQRYVRLVAGLIILLTILTPIIRLLQGDFSAKLDAQVESWLHANSSVDMRMPTLDDIQANADKLRKKEAASASALAKRQIEAEMAAGIEQATGLQAASVQVTMKTDRNGQPAGVAGVAVTLAPAQPPEQEAASGEGRRAGGTDTEAGGDAAPIDEVRAVQVNVAPASGASAPEGGEPEAETQPVSATIAAAVKSALREGWAVNPAVVEVLEQVPAEASAQ</sequence>
<keyword evidence="2" id="KW-1133">Transmembrane helix</keyword>
<dbReference type="NCBIfam" id="TIGR02896">
    <property type="entry name" value="spore_III_AF"/>
    <property type="match status" value="1"/>
</dbReference>
<feature type="compositionally biased region" description="Low complexity" evidence="1">
    <location>
        <begin position="171"/>
        <end position="181"/>
    </location>
</feature>